<keyword evidence="11" id="KW-1185">Reference proteome</keyword>
<evidence type="ECO:0000256" key="1">
    <source>
        <dbReference type="ARBA" id="ARBA00022490"/>
    </source>
</evidence>
<reference evidence="10 11" key="1">
    <citation type="submission" date="2018-01" db="EMBL/GenBank/DDBJ databases">
        <title>The draft genome sequence of Halioglobus lutimaris HF004.</title>
        <authorList>
            <person name="Du Z.-J."/>
            <person name="Shi M.-J."/>
        </authorList>
    </citation>
    <scope>NUCLEOTIDE SEQUENCE [LARGE SCALE GENOMIC DNA]</scope>
    <source>
        <strain evidence="10 11">HF004</strain>
    </source>
</reference>
<dbReference type="HAMAP" id="MF_00378">
    <property type="entry name" value="Exonuc_7_L"/>
    <property type="match status" value="1"/>
</dbReference>
<dbReference type="RefSeq" id="WP_101517254.1">
    <property type="nucleotide sequence ID" value="NZ_PKUS01000002.1"/>
</dbReference>
<keyword evidence="7" id="KW-0175">Coiled coil</keyword>
<name>A0A2N5X717_9GAMM</name>
<dbReference type="GO" id="GO:0005737">
    <property type="term" value="C:cytoplasm"/>
    <property type="evidence" value="ECO:0007669"/>
    <property type="project" value="UniProtKB-SubCell"/>
</dbReference>
<keyword evidence="1 5" id="KW-0963">Cytoplasm</keyword>
<dbReference type="GO" id="GO:0008855">
    <property type="term" value="F:exodeoxyribonuclease VII activity"/>
    <property type="evidence" value="ECO:0007669"/>
    <property type="project" value="UniProtKB-UniRule"/>
</dbReference>
<evidence type="ECO:0000313" key="10">
    <source>
        <dbReference type="EMBL" id="PLW70278.1"/>
    </source>
</evidence>
<dbReference type="OrthoDB" id="9802795at2"/>
<evidence type="ECO:0000259" key="8">
    <source>
        <dbReference type="Pfam" id="PF02601"/>
    </source>
</evidence>
<protein>
    <recommendedName>
        <fullName evidence="5">Exodeoxyribonuclease 7 large subunit</fullName>
        <ecNumber evidence="5">3.1.11.6</ecNumber>
    </recommendedName>
    <alternativeName>
        <fullName evidence="5">Exodeoxyribonuclease VII large subunit</fullName>
        <shortName evidence="5">Exonuclease VII large subunit</shortName>
    </alternativeName>
</protein>
<organism evidence="10 11">
    <name type="scientific">Pseudohalioglobus lutimaris</name>
    <dbReference type="NCBI Taxonomy" id="1737061"/>
    <lineage>
        <taxon>Bacteria</taxon>
        <taxon>Pseudomonadati</taxon>
        <taxon>Pseudomonadota</taxon>
        <taxon>Gammaproteobacteria</taxon>
        <taxon>Cellvibrionales</taxon>
        <taxon>Halieaceae</taxon>
        <taxon>Pseudohalioglobus</taxon>
    </lineage>
</organism>
<comment type="subcellular location">
    <subcellularLocation>
        <location evidence="5 6">Cytoplasm</location>
    </subcellularLocation>
</comment>
<dbReference type="GO" id="GO:0006308">
    <property type="term" value="P:DNA catabolic process"/>
    <property type="evidence" value="ECO:0007669"/>
    <property type="project" value="UniProtKB-UniRule"/>
</dbReference>
<comment type="catalytic activity">
    <reaction evidence="5 6">
        <text>Exonucleolytic cleavage in either 5'- to 3'- or 3'- to 5'-direction to yield nucleoside 5'-phosphates.</text>
        <dbReference type="EC" id="3.1.11.6"/>
    </reaction>
</comment>
<dbReference type="Pfam" id="PF02601">
    <property type="entry name" value="Exonuc_VII_L"/>
    <property type="match status" value="1"/>
</dbReference>
<dbReference type="PANTHER" id="PTHR30008:SF0">
    <property type="entry name" value="EXODEOXYRIBONUCLEASE 7 LARGE SUBUNIT"/>
    <property type="match status" value="1"/>
</dbReference>
<evidence type="ECO:0000256" key="5">
    <source>
        <dbReference type="HAMAP-Rule" id="MF_00378"/>
    </source>
</evidence>
<dbReference type="AlphaFoldDB" id="A0A2N5X717"/>
<keyword evidence="2 5" id="KW-0540">Nuclease</keyword>
<dbReference type="CDD" id="cd04489">
    <property type="entry name" value="ExoVII_LU_OBF"/>
    <property type="match status" value="1"/>
</dbReference>
<comment type="function">
    <text evidence="5">Bidirectionally degrades single-stranded DNA into large acid-insoluble oligonucleotides, which are then degraded further into small acid-soluble oligonucleotides.</text>
</comment>
<evidence type="ECO:0000259" key="9">
    <source>
        <dbReference type="Pfam" id="PF13742"/>
    </source>
</evidence>
<dbReference type="InterPro" id="IPR025824">
    <property type="entry name" value="OB-fold_nuc-bd_dom"/>
</dbReference>
<sequence length="462" mass="50861">MSNPFNNDAQPVALTVSQLNRQARSLLETHFDFVWVEGEVSNFAAPSSGHWYFSLKDGNAQVRCAMFRGRNQRVRFTPQNGDHIRLRCRVSLYEGRGEFQLIVEHMEQAGAGALQAAFDQLKAKLLAEGLFDAARKKPLPDSISHLGVVTSPTGAAIHDILTVLKRRCPAIEVTIFPVAVQGEGAAAQIAAAIDTANRLQRDGRIDLDALIVGRGGGSLEDLWAFNEEIVARAIAASELPVVAAVGHEVDFSIADLVADQRAPTPSAAAEMLSPDQREQQQQLNKLELDLTRLMRRKLADARTRLDHLRARLKHPGALLREQSQRLDDLEQRLIRAQLNLLAHRKSELALLESRLQAGSPLPRLRQQRQDLHSLEQRLNAGIQSRLNTQKQRLAHLAQMLGSLSPLNTLARGYAIVTDSAGGVVSDASHVNPGDQLTTRLAKGRLRVTVEQVLDDTGQPLPR</sequence>
<dbReference type="InterPro" id="IPR003753">
    <property type="entry name" value="Exonuc_VII_L"/>
</dbReference>
<keyword evidence="4 5" id="KW-0269">Exonuclease</keyword>
<evidence type="ECO:0000256" key="2">
    <source>
        <dbReference type="ARBA" id="ARBA00022722"/>
    </source>
</evidence>
<dbReference type="PANTHER" id="PTHR30008">
    <property type="entry name" value="EXODEOXYRIBONUCLEASE 7 LARGE SUBUNIT"/>
    <property type="match status" value="1"/>
</dbReference>
<accession>A0A2N5X717</accession>
<dbReference type="EC" id="3.1.11.6" evidence="5"/>
<comment type="subunit">
    <text evidence="5">Heterooligomer composed of large and small subunits.</text>
</comment>
<gene>
    <name evidence="5" type="primary">xseA</name>
    <name evidence="10" type="ORF">C0039_03475</name>
</gene>
<evidence type="ECO:0000256" key="6">
    <source>
        <dbReference type="RuleBase" id="RU004355"/>
    </source>
</evidence>
<dbReference type="NCBIfam" id="TIGR00237">
    <property type="entry name" value="xseA"/>
    <property type="match status" value="1"/>
</dbReference>
<evidence type="ECO:0000313" key="11">
    <source>
        <dbReference type="Proteomes" id="UP000235005"/>
    </source>
</evidence>
<dbReference type="GO" id="GO:0003676">
    <property type="term" value="F:nucleic acid binding"/>
    <property type="evidence" value="ECO:0007669"/>
    <property type="project" value="InterPro"/>
</dbReference>
<dbReference type="InterPro" id="IPR020579">
    <property type="entry name" value="Exonuc_VII_lsu_C"/>
</dbReference>
<dbReference type="GO" id="GO:0009318">
    <property type="term" value="C:exodeoxyribonuclease VII complex"/>
    <property type="evidence" value="ECO:0007669"/>
    <property type="project" value="UniProtKB-UniRule"/>
</dbReference>
<proteinExistence type="inferred from homology"/>
<evidence type="ECO:0000256" key="7">
    <source>
        <dbReference type="SAM" id="Coils"/>
    </source>
</evidence>
<feature type="domain" description="OB-fold nucleic acid binding" evidence="9">
    <location>
        <begin position="14"/>
        <end position="107"/>
    </location>
</feature>
<dbReference type="Pfam" id="PF13742">
    <property type="entry name" value="tRNA_anti_2"/>
    <property type="match status" value="1"/>
</dbReference>
<comment type="caution">
    <text evidence="10">The sequence shown here is derived from an EMBL/GenBank/DDBJ whole genome shotgun (WGS) entry which is preliminary data.</text>
</comment>
<dbReference type="Proteomes" id="UP000235005">
    <property type="component" value="Unassembled WGS sequence"/>
</dbReference>
<evidence type="ECO:0000256" key="3">
    <source>
        <dbReference type="ARBA" id="ARBA00022801"/>
    </source>
</evidence>
<keyword evidence="3 5" id="KW-0378">Hydrolase</keyword>
<evidence type="ECO:0000256" key="4">
    <source>
        <dbReference type="ARBA" id="ARBA00022839"/>
    </source>
</evidence>
<comment type="similarity">
    <text evidence="5 6">Belongs to the XseA family.</text>
</comment>
<feature type="domain" description="Exonuclease VII large subunit C-terminal" evidence="8">
    <location>
        <begin position="130"/>
        <end position="447"/>
    </location>
</feature>
<dbReference type="EMBL" id="PKUS01000002">
    <property type="protein sequence ID" value="PLW70278.1"/>
    <property type="molecule type" value="Genomic_DNA"/>
</dbReference>
<feature type="coiled-coil region" evidence="7">
    <location>
        <begin position="276"/>
        <end position="346"/>
    </location>
</feature>